<dbReference type="PANTHER" id="PTHR43022:SF1">
    <property type="entry name" value="PROTEIN SMF"/>
    <property type="match status" value="1"/>
</dbReference>
<dbReference type="SUPFAM" id="SSF47781">
    <property type="entry name" value="RuvA domain 2-like"/>
    <property type="match status" value="1"/>
</dbReference>
<dbReference type="InterPro" id="IPR010994">
    <property type="entry name" value="RuvA_2-like"/>
</dbReference>
<proteinExistence type="inferred from homology"/>
<name>A0A2H0NID5_9BACT</name>
<dbReference type="InterPro" id="IPR041614">
    <property type="entry name" value="DprA_WH"/>
</dbReference>
<dbReference type="InterPro" id="IPR003488">
    <property type="entry name" value="DprA"/>
</dbReference>
<evidence type="ECO:0000313" key="4">
    <source>
        <dbReference type="EMBL" id="PIR08640.1"/>
    </source>
</evidence>
<evidence type="ECO:0000313" key="5">
    <source>
        <dbReference type="Proteomes" id="UP000230707"/>
    </source>
</evidence>
<dbReference type="Gene3D" id="1.10.10.10">
    <property type="entry name" value="Winged helix-like DNA-binding domain superfamily/Winged helix DNA-binding domain"/>
    <property type="match status" value="1"/>
</dbReference>
<reference evidence="4 5" key="1">
    <citation type="submission" date="2017-09" db="EMBL/GenBank/DDBJ databases">
        <title>Depth-based differentiation of microbial function through sediment-hosted aquifers and enrichment of novel symbionts in the deep terrestrial subsurface.</title>
        <authorList>
            <person name="Probst A.J."/>
            <person name="Ladd B."/>
            <person name="Jarett J.K."/>
            <person name="Geller-Mcgrath D.E."/>
            <person name="Sieber C.M."/>
            <person name="Emerson J.B."/>
            <person name="Anantharaman K."/>
            <person name="Thomas B.C."/>
            <person name="Malmstrom R."/>
            <person name="Stieglmeier M."/>
            <person name="Klingl A."/>
            <person name="Woyke T."/>
            <person name="Ryan C.M."/>
            <person name="Banfield J.F."/>
        </authorList>
    </citation>
    <scope>NUCLEOTIDE SEQUENCE [LARGE SCALE GENOMIC DNA]</scope>
    <source>
        <strain evidence="4">CG11_big_fil_rev_8_21_14_0_20_37_11</strain>
    </source>
</reference>
<organism evidence="4 5">
    <name type="scientific">Candidatus Gottesmanbacteria bacterium CG11_big_fil_rev_8_21_14_0_20_37_11</name>
    <dbReference type="NCBI Taxonomy" id="1974575"/>
    <lineage>
        <taxon>Bacteria</taxon>
        <taxon>Candidatus Gottesmaniibacteriota</taxon>
    </lineage>
</organism>
<protein>
    <submittedName>
        <fullName evidence="4">DNA-protecting protein DprA</fullName>
    </submittedName>
</protein>
<evidence type="ECO:0000259" key="3">
    <source>
        <dbReference type="Pfam" id="PF17782"/>
    </source>
</evidence>
<gene>
    <name evidence="4" type="primary">dprA</name>
    <name evidence="4" type="ORF">COV53_01915</name>
</gene>
<dbReference type="EMBL" id="PCWS01000043">
    <property type="protein sequence ID" value="PIR08640.1"/>
    <property type="molecule type" value="Genomic_DNA"/>
</dbReference>
<sequence>MANENIYWLGFSAFPGIGPLRFKLLFNFFGTAEKAWKASYNSLIQIGLGEKLTTKFISFRNSFSLSDYSRKLQENNIHVLTLKDQGYPKLLKEIQDAPFVLYVRGDVKEDIFINPTIAVVGTRKITGYGKEVTERLVRELVNAGFTIVSGLAYGVDTVAHETAVSLNGKTIAVLGCGVNVIHPKSNTTLYWKIVKKSGIIVSEFPLNHWVEKGLFPARNRIISGLSLGVVVTEGAKDSGALITARFAGEQGREVFAVPGPITSSLSEGPTMLLKNGAKLVTRVEDILEELDVKCKMQNTKIKMTMQNVKINLTSDEKNILALLENENLHFDEIARKGNISSSNLGGLLTMMEMKKLVKNLGGGLYGISYTPYLTLREWNSFAHRDN</sequence>
<dbReference type="PANTHER" id="PTHR43022">
    <property type="entry name" value="PROTEIN SMF"/>
    <property type="match status" value="1"/>
</dbReference>
<dbReference type="Pfam" id="PF02481">
    <property type="entry name" value="DNA_processg_A"/>
    <property type="match status" value="1"/>
</dbReference>
<dbReference type="SUPFAM" id="SSF102405">
    <property type="entry name" value="MCP/YpsA-like"/>
    <property type="match status" value="1"/>
</dbReference>
<dbReference type="Gene3D" id="3.40.50.450">
    <property type="match status" value="1"/>
</dbReference>
<accession>A0A2H0NID5</accession>
<comment type="similarity">
    <text evidence="1">Belongs to the DprA/Smf family.</text>
</comment>
<dbReference type="Pfam" id="PF17782">
    <property type="entry name" value="WHD_DprA"/>
    <property type="match status" value="1"/>
</dbReference>
<feature type="domain" description="DprA winged helix" evidence="3">
    <location>
        <begin position="311"/>
        <end position="363"/>
    </location>
</feature>
<dbReference type="NCBIfam" id="TIGR00732">
    <property type="entry name" value="dprA"/>
    <property type="match status" value="1"/>
</dbReference>
<dbReference type="Proteomes" id="UP000230707">
    <property type="component" value="Unassembled WGS sequence"/>
</dbReference>
<comment type="caution">
    <text evidence="4">The sequence shown here is derived from an EMBL/GenBank/DDBJ whole genome shotgun (WGS) entry which is preliminary data.</text>
</comment>
<dbReference type="GO" id="GO:0009294">
    <property type="term" value="P:DNA-mediated transformation"/>
    <property type="evidence" value="ECO:0007669"/>
    <property type="project" value="InterPro"/>
</dbReference>
<evidence type="ECO:0000259" key="2">
    <source>
        <dbReference type="Pfam" id="PF02481"/>
    </source>
</evidence>
<feature type="domain" description="Smf/DprA SLOG" evidence="2">
    <location>
        <begin position="79"/>
        <end position="290"/>
    </location>
</feature>
<evidence type="ECO:0000256" key="1">
    <source>
        <dbReference type="ARBA" id="ARBA00006525"/>
    </source>
</evidence>
<dbReference type="AlphaFoldDB" id="A0A2H0NID5"/>
<dbReference type="InterPro" id="IPR057666">
    <property type="entry name" value="DrpA_SLOG"/>
</dbReference>
<dbReference type="InterPro" id="IPR036388">
    <property type="entry name" value="WH-like_DNA-bd_sf"/>
</dbReference>